<dbReference type="InterPro" id="IPR001633">
    <property type="entry name" value="EAL_dom"/>
</dbReference>
<dbReference type="EMBL" id="BMOM01000023">
    <property type="protein sequence ID" value="GGM15958.1"/>
    <property type="molecule type" value="Genomic_DNA"/>
</dbReference>
<dbReference type="Gene3D" id="3.20.20.450">
    <property type="entry name" value="EAL domain"/>
    <property type="match status" value="1"/>
</dbReference>
<reference evidence="3" key="1">
    <citation type="journal article" date="2019" name="Int. J. Syst. Evol. Microbiol.">
        <title>The Global Catalogue of Microorganisms (GCM) 10K type strain sequencing project: providing services to taxonomists for standard genome sequencing and annotation.</title>
        <authorList>
            <consortium name="The Broad Institute Genomics Platform"/>
            <consortium name="The Broad Institute Genome Sequencing Center for Infectious Disease"/>
            <person name="Wu L."/>
            <person name="Ma J."/>
        </authorList>
    </citation>
    <scope>NUCLEOTIDE SEQUENCE [LARGE SCALE GENOMIC DNA]</scope>
    <source>
        <strain evidence="3">JCM 15443</strain>
    </source>
</reference>
<evidence type="ECO:0000313" key="2">
    <source>
        <dbReference type="EMBL" id="GGM15958.1"/>
    </source>
</evidence>
<organism evidence="2 3">
    <name type="scientific">Deinococcus aerophilus</name>
    <dbReference type="NCBI Taxonomy" id="522488"/>
    <lineage>
        <taxon>Bacteria</taxon>
        <taxon>Thermotogati</taxon>
        <taxon>Deinococcota</taxon>
        <taxon>Deinococci</taxon>
        <taxon>Deinococcales</taxon>
        <taxon>Deinococcaceae</taxon>
        <taxon>Deinococcus</taxon>
    </lineage>
</organism>
<evidence type="ECO:0000313" key="3">
    <source>
        <dbReference type="Proteomes" id="UP000661918"/>
    </source>
</evidence>
<comment type="caution">
    <text evidence="2">The sequence shown here is derived from an EMBL/GenBank/DDBJ whole genome shotgun (WGS) entry which is preliminary data.</text>
</comment>
<protein>
    <recommendedName>
        <fullName evidence="1">EAL domain-containing protein</fullName>
    </recommendedName>
</protein>
<keyword evidence="3" id="KW-1185">Reference proteome</keyword>
<name>A0ABQ2GVR6_9DEIO</name>
<sequence length="92" mass="9510">MADTCFDVLESGMGAVKTPSVADALYLAFCPLISPGCLALSAAARALNLSVAAEGIENLAQWPAMTELGCGRSPGSRVGHPQNVYKTLDLLT</sequence>
<dbReference type="SUPFAM" id="SSF141868">
    <property type="entry name" value="EAL domain-like"/>
    <property type="match status" value="1"/>
</dbReference>
<feature type="domain" description="EAL" evidence="1">
    <location>
        <begin position="1"/>
        <end position="92"/>
    </location>
</feature>
<dbReference type="PROSITE" id="PS50883">
    <property type="entry name" value="EAL"/>
    <property type="match status" value="1"/>
</dbReference>
<evidence type="ECO:0000259" key="1">
    <source>
        <dbReference type="PROSITE" id="PS50883"/>
    </source>
</evidence>
<proteinExistence type="predicted"/>
<dbReference type="Proteomes" id="UP000661918">
    <property type="component" value="Unassembled WGS sequence"/>
</dbReference>
<gene>
    <name evidence="2" type="ORF">GCM10010841_25480</name>
</gene>
<accession>A0ABQ2GVR6</accession>
<dbReference type="InterPro" id="IPR035919">
    <property type="entry name" value="EAL_sf"/>
</dbReference>